<name>A0A8S2LDC1_9BILA</name>
<protein>
    <submittedName>
        <fullName evidence="3">Uncharacterized protein</fullName>
    </submittedName>
</protein>
<comment type="caution">
    <text evidence="3">The sequence shown here is derived from an EMBL/GenBank/DDBJ whole genome shotgun (WGS) entry which is preliminary data.</text>
</comment>
<feature type="region of interest" description="Disordered" evidence="1">
    <location>
        <begin position="1"/>
        <end position="20"/>
    </location>
</feature>
<dbReference type="EMBL" id="CAJOBA010014411">
    <property type="protein sequence ID" value="CAF3883518.1"/>
    <property type="molecule type" value="Genomic_DNA"/>
</dbReference>
<dbReference type="EMBL" id="CAJNOK010010380">
    <property type="protein sequence ID" value="CAF1114322.1"/>
    <property type="molecule type" value="Genomic_DNA"/>
</dbReference>
<proteinExistence type="predicted"/>
<organism evidence="3 4">
    <name type="scientific">Didymodactylos carnosus</name>
    <dbReference type="NCBI Taxonomy" id="1234261"/>
    <lineage>
        <taxon>Eukaryota</taxon>
        <taxon>Metazoa</taxon>
        <taxon>Spiralia</taxon>
        <taxon>Gnathifera</taxon>
        <taxon>Rotifera</taxon>
        <taxon>Eurotatoria</taxon>
        <taxon>Bdelloidea</taxon>
        <taxon>Philodinida</taxon>
        <taxon>Philodinidae</taxon>
        <taxon>Didymodactylos</taxon>
    </lineage>
</organism>
<evidence type="ECO:0000313" key="2">
    <source>
        <dbReference type="EMBL" id="CAF1114322.1"/>
    </source>
</evidence>
<dbReference type="Proteomes" id="UP000677228">
    <property type="component" value="Unassembled WGS sequence"/>
</dbReference>
<reference evidence="3" key="1">
    <citation type="submission" date="2021-02" db="EMBL/GenBank/DDBJ databases">
        <authorList>
            <person name="Nowell W R."/>
        </authorList>
    </citation>
    <scope>NUCLEOTIDE SEQUENCE</scope>
</reference>
<evidence type="ECO:0000256" key="1">
    <source>
        <dbReference type="SAM" id="MobiDB-lite"/>
    </source>
</evidence>
<gene>
    <name evidence="2" type="ORF">OVA965_LOCUS19889</name>
    <name evidence="3" type="ORF">TMI583_LOCUS20092</name>
</gene>
<sequence length="81" mass="8970">MPVPQVYRSSSADDDYGCGHSTDMLFPDEIPDLSVSIRNQHDQIQCLIDNLAQEYQNTLFPPASAIDLSSNVAPFQPSFLP</sequence>
<evidence type="ECO:0000313" key="4">
    <source>
        <dbReference type="Proteomes" id="UP000682733"/>
    </source>
</evidence>
<dbReference type="AlphaFoldDB" id="A0A8S2LDC1"/>
<accession>A0A8S2LDC1</accession>
<dbReference type="Proteomes" id="UP000682733">
    <property type="component" value="Unassembled WGS sequence"/>
</dbReference>
<evidence type="ECO:0000313" key="3">
    <source>
        <dbReference type="EMBL" id="CAF3883518.1"/>
    </source>
</evidence>